<dbReference type="EMBL" id="MPIN01000007">
    <property type="protein sequence ID" value="OJH37869.1"/>
    <property type="molecule type" value="Genomic_DNA"/>
</dbReference>
<proteinExistence type="predicted"/>
<reference evidence="2 3" key="2">
    <citation type="submission" date="2016-12" db="EMBL/GenBank/DDBJ databases">
        <title>Draft Genome Sequence of Cystobacter ferrugineus Strain Cbfe23.</title>
        <authorList>
            <person name="Akbar S."/>
            <person name="Dowd S.E."/>
            <person name="Stevens D.C."/>
        </authorList>
    </citation>
    <scope>NUCLEOTIDE SEQUENCE [LARGE SCALE GENOMIC DNA]</scope>
    <source>
        <strain evidence="2 3">Cbfe23</strain>
    </source>
</reference>
<name>A0A1L9B6I0_9BACT</name>
<protein>
    <submittedName>
        <fullName evidence="2">Recombinase RecF</fullName>
    </submittedName>
</protein>
<dbReference type="InterPro" id="IPR027417">
    <property type="entry name" value="P-loop_NTPase"/>
</dbReference>
<gene>
    <name evidence="2" type="ORF">BON30_27250</name>
</gene>
<dbReference type="PANTHER" id="PTHR32182:SF25">
    <property type="entry name" value="SLR1056 PROTEIN"/>
    <property type="match status" value="1"/>
</dbReference>
<evidence type="ECO:0000259" key="1">
    <source>
        <dbReference type="Pfam" id="PF13304"/>
    </source>
</evidence>
<sequence>MPITQLEVAGYRSVRKLVLPVGPLTVIVGPNGSGKTNLYRALHLLSEAAEGRLARALAEEGGVPSVLWAGARERGPSLLTVAVSWDDLEYQLSLGAVPPQVDENGQPLSLFNLDPEVKEEHLWALEGRRRVVLLERKERTAFLRDAHGERVTYPLRLWAGESVLSQLAEPHRFPRLAEVQGSLRGWRFYHHFRTDPEAPQRSPRMGVRTPVLAHDGSDLAAALQTILEVGDAGGMESAVSDAFPGARLEIQAPRGRFGLLLHQPGLKRPLSARELSDGTLRYLCLLAALMSPRPPAFLALNEPETSLHPDLLEPLAALIVNASRDSQVWVTTHAEPLARALARRARVEPLRLTKEAGATRVVDSEMSED</sequence>
<evidence type="ECO:0000313" key="2">
    <source>
        <dbReference type="EMBL" id="OJH37869.1"/>
    </source>
</evidence>
<dbReference type="SUPFAM" id="SSF52540">
    <property type="entry name" value="P-loop containing nucleoside triphosphate hydrolases"/>
    <property type="match status" value="1"/>
</dbReference>
<dbReference type="InterPro" id="IPR014555">
    <property type="entry name" value="RecF-like"/>
</dbReference>
<dbReference type="Proteomes" id="UP000182229">
    <property type="component" value="Unassembled WGS sequence"/>
</dbReference>
<dbReference type="OrthoDB" id="127554at2"/>
<feature type="domain" description="ATPase AAA-type core" evidence="1">
    <location>
        <begin position="24"/>
        <end position="333"/>
    </location>
</feature>
<dbReference type="GO" id="GO:0016887">
    <property type="term" value="F:ATP hydrolysis activity"/>
    <property type="evidence" value="ECO:0007669"/>
    <property type="project" value="InterPro"/>
</dbReference>
<organism evidence="2 3">
    <name type="scientific">Cystobacter ferrugineus</name>
    <dbReference type="NCBI Taxonomy" id="83449"/>
    <lineage>
        <taxon>Bacteria</taxon>
        <taxon>Pseudomonadati</taxon>
        <taxon>Myxococcota</taxon>
        <taxon>Myxococcia</taxon>
        <taxon>Myxococcales</taxon>
        <taxon>Cystobacterineae</taxon>
        <taxon>Archangiaceae</taxon>
        <taxon>Cystobacter</taxon>
    </lineage>
</organism>
<dbReference type="FunFam" id="3.40.50.300:FF:002708">
    <property type="entry name" value="FeS assembly ATPase SufC"/>
    <property type="match status" value="1"/>
</dbReference>
<accession>A0A1L9B6I0</accession>
<dbReference type="PANTHER" id="PTHR32182">
    <property type="entry name" value="DNA REPLICATION AND REPAIR PROTEIN RECF"/>
    <property type="match status" value="1"/>
</dbReference>
<dbReference type="GO" id="GO:0006302">
    <property type="term" value="P:double-strand break repair"/>
    <property type="evidence" value="ECO:0007669"/>
    <property type="project" value="TreeGrafter"/>
</dbReference>
<dbReference type="AlphaFoldDB" id="A0A1L9B6I0"/>
<dbReference type="GO" id="GO:0005524">
    <property type="term" value="F:ATP binding"/>
    <property type="evidence" value="ECO:0007669"/>
    <property type="project" value="InterPro"/>
</dbReference>
<dbReference type="RefSeq" id="WP_071901339.1">
    <property type="nucleotide sequence ID" value="NZ_MPIN01000007.1"/>
</dbReference>
<dbReference type="FunFam" id="3.40.50.300:FF:002534">
    <property type="entry name" value="Putative RecF protein"/>
    <property type="match status" value="1"/>
</dbReference>
<evidence type="ECO:0000313" key="3">
    <source>
        <dbReference type="Proteomes" id="UP000182229"/>
    </source>
</evidence>
<dbReference type="InterPro" id="IPR003959">
    <property type="entry name" value="ATPase_AAA_core"/>
</dbReference>
<comment type="caution">
    <text evidence="2">The sequence shown here is derived from an EMBL/GenBank/DDBJ whole genome shotgun (WGS) entry which is preliminary data.</text>
</comment>
<dbReference type="STRING" id="83449.BON30_27250"/>
<keyword evidence="3" id="KW-1185">Reference proteome</keyword>
<dbReference type="Pfam" id="PF13304">
    <property type="entry name" value="AAA_21"/>
    <property type="match status" value="1"/>
</dbReference>
<reference evidence="3" key="1">
    <citation type="submission" date="2016-11" db="EMBL/GenBank/DDBJ databases">
        <authorList>
            <person name="Shukria A."/>
            <person name="Stevens D.C."/>
        </authorList>
    </citation>
    <scope>NUCLEOTIDE SEQUENCE [LARGE SCALE GENOMIC DNA]</scope>
    <source>
        <strain evidence="3">Cbfe23</strain>
    </source>
</reference>
<dbReference type="PIRSF" id="PIRSF029347">
    <property type="entry name" value="RecF"/>
    <property type="match status" value="1"/>
</dbReference>
<dbReference type="Gene3D" id="3.40.50.300">
    <property type="entry name" value="P-loop containing nucleotide triphosphate hydrolases"/>
    <property type="match status" value="2"/>
</dbReference>
<dbReference type="GO" id="GO:0000731">
    <property type="term" value="P:DNA synthesis involved in DNA repair"/>
    <property type="evidence" value="ECO:0007669"/>
    <property type="project" value="TreeGrafter"/>
</dbReference>